<comment type="caution">
    <text evidence="2">The sequence shown here is derived from an EMBL/GenBank/DDBJ whole genome shotgun (WGS) entry which is preliminary data.</text>
</comment>
<dbReference type="PANTHER" id="PTHR36978">
    <property type="entry name" value="P-LOOP CONTAINING NUCLEOTIDE TRIPHOSPHATE HYDROLASE"/>
    <property type="match status" value="1"/>
</dbReference>
<dbReference type="Proteomes" id="UP000243723">
    <property type="component" value="Unassembled WGS sequence"/>
</dbReference>
<dbReference type="Gene3D" id="3.40.50.300">
    <property type="entry name" value="P-loop containing nucleotide triphosphate hydrolases"/>
    <property type="match status" value="1"/>
</dbReference>
<dbReference type="EMBL" id="NHZQ01000335">
    <property type="protein sequence ID" value="PSK42034.1"/>
    <property type="molecule type" value="Genomic_DNA"/>
</dbReference>
<dbReference type="SUPFAM" id="SSF52540">
    <property type="entry name" value="P-loop containing nucleoside triphosphate hydrolases"/>
    <property type="match status" value="1"/>
</dbReference>
<dbReference type="Pfam" id="PF17784">
    <property type="entry name" value="Sulfotransfer_4"/>
    <property type="match status" value="1"/>
</dbReference>
<proteinExistence type="predicted"/>
<evidence type="ECO:0000313" key="3">
    <source>
        <dbReference type="Proteomes" id="UP000243723"/>
    </source>
</evidence>
<sequence>MRFLTKRDIKVDQNSKSLTPRVLALGLPRCATSSLQAALEELDLYPCMHMAETMPYLARLRLVAEAINLMTRENFDKERAKRHKILHQLFDGWAASSDFPGMYFVEDLMDMYPDAKIVLNKRESSKAWNASIHRTIKAMDSATFRWATCMWPANYELSRVMDSVRIANPNLYGLDDFWAEATFDAHTERVMRAGKERGREVVEWKPSMGWEPICRVADKPVPDKPFPKLNDEATIKILIRVLIARGILSWAAMIAVPGFMLYWLSSRGVWSISL</sequence>
<dbReference type="OrthoDB" id="408152at2759"/>
<organism evidence="2 3">
    <name type="scientific">Elsinoe australis</name>
    <dbReference type="NCBI Taxonomy" id="40998"/>
    <lineage>
        <taxon>Eukaryota</taxon>
        <taxon>Fungi</taxon>
        <taxon>Dikarya</taxon>
        <taxon>Ascomycota</taxon>
        <taxon>Pezizomycotina</taxon>
        <taxon>Dothideomycetes</taxon>
        <taxon>Dothideomycetidae</taxon>
        <taxon>Myriangiales</taxon>
        <taxon>Elsinoaceae</taxon>
        <taxon>Elsinoe</taxon>
    </lineage>
</organism>
<dbReference type="InterPro" id="IPR040632">
    <property type="entry name" value="Sulfotransfer_4"/>
</dbReference>
<reference evidence="2 3" key="1">
    <citation type="submission" date="2017-05" db="EMBL/GenBank/DDBJ databases">
        <title>Draft genome sequence of Elsinoe australis.</title>
        <authorList>
            <person name="Cheng Q."/>
        </authorList>
    </citation>
    <scope>NUCLEOTIDE SEQUENCE [LARGE SCALE GENOMIC DNA]</scope>
    <source>
        <strain evidence="2 3">NL1</strain>
    </source>
</reference>
<evidence type="ECO:0000256" key="1">
    <source>
        <dbReference type="SAM" id="Phobius"/>
    </source>
</evidence>
<keyword evidence="1" id="KW-0472">Membrane</keyword>
<keyword evidence="1" id="KW-1133">Transmembrane helix</keyword>
<dbReference type="InterPro" id="IPR027417">
    <property type="entry name" value="P-loop_NTPase"/>
</dbReference>
<gene>
    <name evidence="2" type="ORF">B9Z65_3948</name>
</gene>
<protein>
    <submittedName>
        <fullName evidence="2">Pentatricopeptide repeat-containing protein, chloroplastic</fullName>
    </submittedName>
</protein>
<name>A0A2P7Z1E5_9PEZI</name>
<accession>A0A2P7Z1E5</accession>
<keyword evidence="3" id="KW-1185">Reference proteome</keyword>
<dbReference type="AlphaFoldDB" id="A0A2P7Z1E5"/>
<evidence type="ECO:0000313" key="2">
    <source>
        <dbReference type="EMBL" id="PSK42034.1"/>
    </source>
</evidence>
<keyword evidence="1" id="KW-0812">Transmembrane</keyword>
<dbReference type="PANTHER" id="PTHR36978:SF3">
    <property type="entry name" value="P-LOOP CONTAINING NUCLEOSIDE TRIPHOSPHATE HYDROLASE PROTEIN"/>
    <property type="match status" value="1"/>
</dbReference>
<feature type="transmembrane region" description="Helical" evidence="1">
    <location>
        <begin position="242"/>
        <end position="264"/>
    </location>
</feature>